<dbReference type="InterPro" id="IPR010016">
    <property type="entry name" value="PxpB"/>
</dbReference>
<evidence type="ECO:0000256" key="3">
    <source>
        <dbReference type="ARBA" id="ARBA00022840"/>
    </source>
</evidence>
<evidence type="ECO:0000313" key="5">
    <source>
        <dbReference type="EMBL" id="PTA68418.1"/>
    </source>
</evidence>
<evidence type="ECO:0000256" key="1">
    <source>
        <dbReference type="ARBA" id="ARBA00022741"/>
    </source>
</evidence>
<dbReference type="RefSeq" id="WP_107137648.1">
    <property type="nucleotide sequence ID" value="NZ_PYSV01000006.1"/>
</dbReference>
<protein>
    <submittedName>
        <fullName evidence="5">Allophanate hydrolase subunit 1</fullName>
    </submittedName>
</protein>
<dbReference type="PANTHER" id="PTHR34698">
    <property type="entry name" value="5-OXOPROLINASE SUBUNIT B"/>
    <property type="match status" value="1"/>
</dbReference>
<dbReference type="Pfam" id="PF02682">
    <property type="entry name" value="CT_C_D"/>
    <property type="match status" value="1"/>
</dbReference>
<dbReference type="PANTHER" id="PTHR34698:SF2">
    <property type="entry name" value="5-OXOPROLINASE SUBUNIT B"/>
    <property type="match status" value="1"/>
</dbReference>
<comment type="caution">
    <text evidence="5">The sequence shown here is derived from an EMBL/GenBank/DDBJ whole genome shotgun (WGS) entry which is preliminary data.</text>
</comment>
<dbReference type="Gene3D" id="2.40.100.10">
    <property type="entry name" value="Cyclophilin-like"/>
    <property type="match status" value="1"/>
</dbReference>
<keyword evidence="2 5" id="KW-0378">Hydrolase</keyword>
<dbReference type="GO" id="GO:0005524">
    <property type="term" value="F:ATP binding"/>
    <property type="evidence" value="ECO:0007669"/>
    <property type="project" value="UniProtKB-KW"/>
</dbReference>
<accession>A0A2T3W939</accession>
<dbReference type="Proteomes" id="UP000240317">
    <property type="component" value="Unassembled WGS sequence"/>
</dbReference>
<organism evidence="5 6">
    <name type="scientific">Deinococcus arcticus</name>
    <dbReference type="NCBI Taxonomy" id="2136176"/>
    <lineage>
        <taxon>Bacteria</taxon>
        <taxon>Thermotogati</taxon>
        <taxon>Deinococcota</taxon>
        <taxon>Deinococci</taxon>
        <taxon>Deinococcales</taxon>
        <taxon>Deinococcaceae</taxon>
        <taxon>Deinococcus</taxon>
    </lineage>
</organism>
<dbReference type="InterPro" id="IPR029000">
    <property type="entry name" value="Cyclophilin-like_dom_sf"/>
</dbReference>
<reference evidence="5 6" key="1">
    <citation type="submission" date="2018-03" db="EMBL/GenBank/DDBJ databases">
        <title>Draft genome of Deinococcus sp. OD32.</title>
        <authorList>
            <person name="Wang X.-P."/>
            <person name="Du Z.-J."/>
        </authorList>
    </citation>
    <scope>NUCLEOTIDE SEQUENCE [LARGE SCALE GENOMIC DNA]</scope>
    <source>
        <strain evidence="5 6">OD32</strain>
    </source>
</reference>
<keyword evidence="3" id="KW-0067">ATP-binding</keyword>
<keyword evidence="1" id="KW-0547">Nucleotide-binding</keyword>
<evidence type="ECO:0000256" key="2">
    <source>
        <dbReference type="ARBA" id="ARBA00022801"/>
    </source>
</evidence>
<sequence length="211" mass="21822">MSGAAPTFTPLGDAALVVYTPQARALVSRLTQQPPPGLLDAVPALGQVTLLFDPLRTDAGPLAQAVRRLLATGSAEPAHPGRRLTIAVTFGGPDLPWCAAHAGLSEAAFIQALCAAPLEVAFVGFTPGFAFLTGLPPGLQMPRLAAPREQVPAGSVALGGPWAGVYPRATPGGWRLVGHTAFQPFDLARAEPVPWRAGDRVRFQDLGAQGG</sequence>
<feature type="domain" description="Carboxyltransferase" evidence="4">
    <location>
        <begin position="6"/>
        <end position="195"/>
    </location>
</feature>
<evidence type="ECO:0000259" key="4">
    <source>
        <dbReference type="SMART" id="SM00796"/>
    </source>
</evidence>
<evidence type="ECO:0000313" key="6">
    <source>
        <dbReference type="Proteomes" id="UP000240317"/>
    </source>
</evidence>
<dbReference type="EMBL" id="PYSV01000006">
    <property type="protein sequence ID" value="PTA68418.1"/>
    <property type="molecule type" value="Genomic_DNA"/>
</dbReference>
<keyword evidence="6" id="KW-1185">Reference proteome</keyword>
<dbReference type="GO" id="GO:0016787">
    <property type="term" value="F:hydrolase activity"/>
    <property type="evidence" value="ECO:0007669"/>
    <property type="project" value="UniProtKB-KW"/>
</dbReference>
<dbReference type="Gene3D" id="3.30.1360.40">
    <property type="match status" value="1"/>
</dbReference>
<dbReference type="AlphaFoldDB" id="A0A2T3W939"/>
<dbReference type="SMART" id="SM00796">
    <property type="entry name" value="AHS1"/>
    <property type="match status" value="1"/>
</dbReference>
<dbReference type="InterPro" id="IPR003833">
    <property type="entry name" value="CT_C_D"/>
</dbReference>
<dbReference type="OrthoDB" id="9778567at2"/>
<dbReference type="SUPFAM" id="SSF160467">
    <property type="entry name" value="PH0987 N-terminal domain-like"/>
    <property type="match status" value="1"/>
</dbReference>
<name>A0A2T3W939_9DEIO</name>
<dbReference type="SUPFAM" id="SSF50891">
    <property type="entry name" value="Cyclophilin-like"/>
    <property type="match status" value="1"/>
</dbReference>
<proteinExistence type="predicted"/>
<gene>
    <name evidence="5" type="ORF">C8263_08305</name>
</gene>